<dbReference type="AlphaFoldDB" id="A5KR81"/>
<evidence type="ECO:0000313" key="3">
    <source>
        <dbReference type="EMBL" id="EDK22978.1"/>
    </source>
</evidence>
<dbReference type="EMBL" id="AAVP02000052">
    <property type="protein sequence ID" value="EDK22932.1"/>
    <property type="molecule type" value="Genomic_DNA"/>
</dbReference>
<keyword evidence="1" id="KW-0472">Membrane</keyword>
<evidence type="ECO:0000313" key="2">
    <source>
        <dbReference type="EMBL" id="EDK22932.1"/>
    </source>
</evidence>
<evidence type="ECO:0000313" key="4">
    <source>
        <dbReference type="EMBL" id="EDK22995.1"/>
    </source>
</evidence>
<evidence type="ECO:0000256" key="1">
    <source>
        <dbReference type="SAM" id="Phobius"/>
    </source>
</evidence>
<dbReference type="Proteomes" id="UP000003577">
    <property type="component" value="Unassembled WGS sequence"/>
</dbReference>
<comment type="caution">
    <text evidence="6">The sequence shown here is derived from an EMBL/GenBank/DDBJ whole genome shotgun (WGS) entry which is preliminary data.</text>
</comment>
<dbReference type="PaxDb" id="411460-RUMTOR_02773"/>
<dbReference type="EMBL" id="AAVP02000030">
    <property type="protein sequence ID" value="EDK23011.1"/>
    <property type="molecule type" value="Genomic_DNA"/>
</dbReference>
<evidence type="ECO:0008006" key="8">
    <source>
        <dbReference type="Google" id="ProtNLM"/>
    </source>
</evidence>
<proteinExistence type="predicted"/>
<reference evidence="6 7" key="2">
    <citation type="submission" date="2007-04" db="EMBL/GenBank/DDBJ databases">
        <title>Draft genome sequence of Ruminococcus torques (ATCC 27756).</title>
        <authorList>
            <person name="Sudarsanam P."/>
            <person name="Ley R."/>
            <person name="Guruge J."/>
            <person name="Turnbaugh P.J."/>
            <person name="Mahowald M."/>
            <person name="Liep D."/>
            <person name="Gordon J."/>
        </authorList>
    </citation>
    <scope>NUCLEOTIDE SEQUENCE [LARGE SCALE GENOMIC DNA]</scope>
    <source>
        <strain evidence="6 7">ATCC 27756</strain>
    </source>
</reference>
<organism evidence="6 7">
    <name type="scientific">[Ruminococcus] torques ATCC 27756</name>
    <dbReference type="NCBI Taxonomy" id="411460"/>
    <lineage>
        <taxon>Bacteria</taxon>
        <taxon>Bacillati</taxon>
        <taxon>Bacillota</taxon>
        <taxon>Clostridia</taxon>
        <taxon>Lachnospirales</taxon>
        <taxon>Lachnospiraceae</taxon>
        <taxon>Mediterraneibacter</taxon>
    </lineage>
</organism>
<feature type="transmembrane region" description="Helical" evidence="1">
    <location>
        <begin position="21"/>
        <end position="47"/>
    </location>
</feature>
<keyword evidence="1" id="KW-1133">Transmembrane helix</keyword>
<feature type="transmembrane region" description="Helical" evidence="1">
    <location>
        <begin position="59"/>
        <end position="78"/>
    </location>
</feature>
<feature type="transmembrane region" description="Helical" evidence="1">
    <location>
        <begin position="85"/>
        <end position="109"/>
    </location>
</feature>
<name>A5KR81_9FIRM</name>
<dbReference type="EMBL" id="AAVP02000025">
    <property type="protein sequence ID" value="EDK23058.1"/>
    <property type="molecule type" value="Genomic_DNA"/>
</dbReference>
<evidence type="ECO:0000313" key="7">
    <source>
        <dbReference type="Proteomes" id="UP000003577"/>
    </source>
</evidence>
<protein>
    <recommendedName>
        <fullName evidence="8">TIGR04086 family membrane protein</fullName>
    </recommendedName>
</protein>
<evidence type="ECO:0000313" key="6">
    <source>
        <dbReference type="EMBL" id="EDK23058.1"/>
    </source>
</evidence>
<dbReference type="HOGENOM" id="CLU_149197_2_0_9"/>
<sequence length="134" mass="14539">MIRNGRFVMEAKEYGNVGKKAIWFVKSLLCGYIVTGFLLLILALMLYKLGLSEQNVNAGIVLIYVISTFSAGFVLGKLAGKRKFLWGLFAGITYFVLLMLITLGVYHAFQGNVTNIAVTFLLCAGGGMLGGMIA</sequence>
<dbReference type="InterPro" id="IPR023804">
    <property type="entry name" value="DUF3792_TM"/>
</dbReference>
<keyword evidence="1" id="KW-0812">Transmembrane</keyword>
<reference evidence="6 7" key="1">
    <citation type="submission" date="2007-03" db="EMBL/GenBank/DDBJ databases">
        <authorList>
            <person name="Fulton L."/>
            <person name="Clifton S."/>
            <person name="Fulton B."/>
            <person name="Xu J."/>
            <person name="Minx P."/>
            <person name="Pepin K.H."/>
            <person name="Johnson M."/>
            <person name="Thiruvilangam P."/>
            <person name="Bhonagiri V."/>
            <person name="Nash W.E."/>
            <person name="Mardis E.R."/>
            <person name="Wilson R.K."/>
        </authorList>
    </citation>
    <scope>NUCLEOTIDE SEQUENCE [LARGE SCALE GENOMIC DNA]</scope>
    <source>
        <strain evidence="6 7">ATCC 27756</strain>
    </source>
</reference>
<dbReference type="Pfam" id="PF12670">
    <property type="entry name" value="DUF3792"/>
    <property type="match status" value="1"/>
</dbReference>
<accession>A5KR81</accession>
<gene>
    <name evidence="6" type="ORF">RUMTOR_02773</name>
    <name evidence="5" type="ORF">RUMTOR_02816</name>
    <name evidence="4" type="ORF">RUMTOR_02850</name>
    <name evidence="3" type="ORF">RUMTOR_02858</name>
    <name evidence="2" type="ORF">RUMTOR_02909</name>
</gene>
<dbReference type="EMBL" id="AAVP02000033">
    <property type="protein sequence ID" value="EDK22995.1"/>
    <property type="molecule type" value="Genomic_DNA"/>
</dbReference>
<evidence type="ECO:0000313" key="5">
    <source>
        <dbReference type="EMBL" id="EDK23011.1"/>
    </source>
</evidence>
<dbReference type="NCBIfam" id="TIGR04086">
    <property type="entry name" value="TIGR04086_membr"/>
    <property type="match status" value="1"/>
</dbReference>
<feature type="transmembrane region" description="Helical" evidence="1">
    <location>
        <begin position="115"/>
        <end position="133"/>
    </location>
</feature>
<dbReference type="EMBL" id="AAVP02000035">
    <property type="protein sequence ID" value="EDK22978.1"/>
    <property type="molecule type" value="Genomic_DNA"/>
</dbReference>